<dbReference type="RefSeq" id="WP_309860820.1">
    <property type="nucleotide sequence ID" value="NZ_JAVDQG010000001.1"/>
</dbReference>
<evidence type="ECO:0000256" key="3">
    <source>
        <dbReference type="ARBA" id="ARBA00022525"/>
    </source>
</evidence>
<keyword evidence="5 7" id="KW-0378">Hydrolase</keyword>
<dbReference type="InterPro" id="IPR000209">
    <property type="entry name" value="Peptidase_S8/S53_dom"/>
</dbReference>
<gene>
    <name evidence="11" type="ORF">JOE21_000055</name>
</gene>
<dbReference type="CDD" id="cd07484">
    <property type="entry name" value="Peptidases_S8_Thermitase_like"/>
    <property type="match status" value="1"/>
</dbReference>
<dbReference type="PRINTS" id="PR00723">
    <property type="entry name" value="SUBTILISIN"/>
</dbReference>
<dbReference type="Pfam" id="PF00082">
    <property type="entry name" value="Peptidase_S8"/>
    <property type="match status" value="1"/>
</dbReference>
<dbReference type="EMBL" id="JAVDQG010000001">
    <property type="protein sequence ID" value="MDR6224067.1"/>
    <property type="molecule type" value="Genomic_DNA"/>
</dbReference>
<dbReference type="PANTHER" id="PTHR43806">
    <property type="entry name" value="PEPTIDASE S8"/>
    <property type="match status" value="1"/>
</dbReference>
<dbReference type="Gene3D" id="3.40.50.200">
    <property type="entry name" value="Peptidase S8/S53 domain"/>
    <property type="match status" value="1"/>
</dbReference>
<evidence type="ECO:0000256" key="6">
    <source>
        <dbReference type="ARBA" id="ARBA00022825"/>
    </source>
</evidence>
<feature type="domain" description="Fervidolysin-like N-terminal prodomain" evidence="10">
    <location>
        <begin position="3"/>
        <end position="68"/>
    </location>
</feature>
<evidence type="ECO:0000313" key="12">
    <source>
        <dbReference type="Proteomes" id="UP001185012"/>
    </source>
</evidence>
<dbReference type="Pfam" id="PF22148">
    <property type="entry name" value="Fervidolysin_NPro-like"/>
    <property type="match status" value="1"/>
</dbReference>
<feature type="active site" description="Charge relay system" evidence="7">
    <location>
        <position position="145"/>
    </location>
</feature>
<dbReference type="InterPro" id="IPR034084">
    <property type="entry name" value="Thermitase-like_dom"/>
</dbReference>
<comment type="subcellular location">
    <subcellularLocation>
        <location evidence="1">Secreted</location>
    </subcellularLocation>
</comment>
<feature type="active site" description="Charge relay system" evidence="7">
    <location>
        <position position="112"/>
    </location>
</feature>
<organism evidence="11 12">
    <name type="scientific">Desmospora profundinema</name>
    <dbReference type="NCBI Taxonomy" id="1571184"/>
    <lineage>
        <taxon>Bacteria</taxon>
        <taxon>Bacillati</taxon>
        <taxon>Bacillota</taxon>
        <taxon>Bacilli</taxon>
        <taxon>Bacillales</taxon>
        <taxon>Thermoactinomycetaceae</taxon>
        <taxon>Desmospora</taxon>
    </lineage>
</organism>
<dbReference type="InterPro" id="IPR022398">
    <property type="entry name" value="Peptidase_S8_His-AS"/>
</dbReference>
<dbReference type="InterPro" id="IPR023828">
    <property type="entry name" value="Peptidase_S8_Ser-AS"/>
</dbReference>
<feature type="active site" description="Charge relay system" evidence="7">
    <location>
        <position position="299"/>
    </location>
</feature>
<evidence type="ECO:0000259" key="10">
    <source>
        <dbReference type="Pfam" id="PF22148"/>
    </source>
</evidence>
<keyword evidence="12" id="KW-1185">Reference proteome</keyword>
<dbReference type="InterPro" id="IPR050131">
    <property type="entry name" value="Peptidase_S8_subtilisin-like"/>
</dbReference>
<evidence type="ECO:0000313" key="11">
    <source>
        <dbReference type="EMBL" id="MDR6224067.1"/>
    </source>
</evidence>
<proteinExistence type="inferred from homology"/>
<keyword evidence="6 7" id="KW-0720">Serine protease</keyword>
<protein>
    <submittedName>
        <fullName evidence="11">Thermitase</fullName>
        <ecNumber evidence="11">3.4.21.66</ecNumber>
    </submittedName>
</protein>
<dbReference type="PROSITE" id="PS51892">
    <property type="entry name" value="SUBTILASE"/>
    <property type="match status" value="1"/>
</dbReference>
<evidence type="ECO:0000256" key="2">
    <source>
        <dbReference type="ARBA" id="ARBA00011073"/>
    </source>
</evidence>
<evidence type="ECO:0000256" key="4">
    <source>
        <dbReference type="ARBA" id="ARBA00022670"/>
    </source>
</evidence>
<evidence type="ECO:0000259" key="9">
    <source>
        <dbReference type="Pfam" id="PF00082"/>
    </source>
</evidence>
<sequence>MNVPNELLVKFKPRASYREMEATLRKVRGRRIQRSRNLGIDRIHVRCNIVSAWKILFSHKAVAFVEPNWILRTGFVPNDPLFPTQYGMRQIRAPRAWNVTQGRMAVAVAIVDTGVQWDHPDLAAKILPGFNFVANDINTNDDNGHGTHVAGIAAAITNNRQGVAGTAPKVGILPVKVLNQNGVGTLFDVARGIVFAANMGARVINLSLGGPVRTNTLRDAVNHAWQEGAVVVAAAGNNGTNLRQYPAAFRRAITVAATNASDRRASFSNFGKWVDVAAPGVRIMSTYIGSRYVRLSGTSMAAPHVSGLAALLAGQRRNNVRIRRVIQRFANRIPGTGTFWTFGRINANRSVRSRRSK</sequence>
<dbReference type="GO" id="GO:0016787">
    <property type="term" value="F:hydrolase activity"/>
    <property type="evidence" value="ECO:0007669"/>
    <property type="project" value="UniProtKB-KW"/>
</dbReference>
<dbReference type="PROSITE" id="PS00137">
    <property type="entry name" value="SUBTILASE_HIS"/>
    <property type="match status" value="1"/>
</dbReference>
<keyword evidence="3" id="KW-0964">Secreted</keyword>
<feature type="domain" description="Peptidase S8/S53" evidence="9">
    <location>
        <begin position="105"/>
        <end position="314"/>
    </location>
</feature>
<evidence type="ECO:0000256" key="1">
    <source>
        <dbReference type="ARBA" id="ARBA00004613"/>
    </source>
</evidence>
<dbReference type="InterPro" id="IPR023827">
    <property type="entry name" value="Peptidase_S8_Asp-AS"/>
</dbReference>
<comment type="caution">
    <text evidence="11">The sequence shown here is derived from an EMBL/GenBank/DDBJ whole genome shotgun (WGS) entry which is preliminary data.</text>
</comment>
<evidence type="ECO:0000256" key="7">
    <source>
        <dbReference type="PROSITE-ProRule" id="PRU01240"/>
    </source>
</evidence>
<dbReference type="InterPro" id="IPR015500">
    <property type="entry name" value="Peptidase_S8_subtilisin-rel"/>
</dbReference>
<dbReference type="InterPro" id="IPR036852">
    <property type="entry name" value="Peptidase_S8/S53_dom_sf"/>
</dbReference>
<evidence type="ECO:0000256" key="8">
    <source>
        <dbReference type="RuleBase" id="RU003355"/>
    </source>
</evidence>
<dbReference type="Proteomes" id="UP001185012">
    <property type="component" value="Unassembled WGS sequence"/>
</dbReference>
<dbReference type="EC" id="3.4.21.66" evidence="11"/>
<dbReference type="SUPFAM" id="SSF52743">
    <property type="entry name" value="Subtilisin-like"/>
    <property type="match status" value="1"/>
</dbReference>
<dbReference type="PROSITE" id="PS00136">
    <property type="entry name" value="SUBTILASE_ASP"/>
    <property type="match status" value="1"/>
</dbReference>
<keyword evidence="4 7" id="KW-0645">Protease</keyword>
<dbReference type="PANTHER" id="PTHR43806:SF11">
    <property type="entry name" value="CEREVISIN-RELATED"/>
    <property type="match status" value="1"/>
</dbReference>
<name>A0ABU1IH14_9BACL</name>
<accession>A0ABU1IH14</accession>
<reference evidence="11 12" key="1">
    <citation type="submission" date="2023-07" db="EMBL/GenBank/DDBJ databases">
        <title>Genomic Encyclopedia of Type Strains, Phase IV (KMG-IV): sequencing the most valuable type-strain genomes for metagenomic binning, comparative biology and taxonomic classification.</title>
        <authorList>
            <person name="Goeker M."/>
        </authorList>
    </citation>
    <scope>NUCLEOTIDE SEQUENCE [LARGE SCALE GENOMIC DNA]</scope>
    <source>
        <strain evidence="11 12">DSM 45903</strain>
    </source>
</reference>
<evidence type="ECO:0000256" key="5">
    <source>
        <dbReference type="ARBA" id="ARBA00022801"/>
    </source>
</evidence>
<comment type="similarity">
    <text evidence="2 7 8">Belongs to the peptidase S8 family.</text>
</comment>
<dbReference type="PROSITE" id="PS00138">
    <property type="entry name" value="SUBTILASE_SER"/>
    <property type="match status" value="1"/>
</dbReference>
<dbReference type="InterPro" id="IPR054399">
    <property type="entry name" value="Fervidolysin-like_N_prodom"/>
</dbReference>